<comment type="caution">
    <text evidence="1">The sequence shown here is derived from an EMBL/GenBank/DDBJ whole genome shotgun (WGS) entry which is preliminary data.</text>
</comment>
<reference evidence="1" key="2">
    <citation type="journal article" date="2021" name="PeerJ">
        <title>Extensive microbial diversity within the chicken gut microbiome revealed by metagenomics and culture.</title>
        <authorList>
            <person name="Gilroy R."/>
            <person name="Ravi A."/>
            <person name="Getino M."/>
            <person name="Pursley I."/>
            <person name="Horton D.L."/>
            <person name="Alikhan N.F."/>
            <person name="Baker D."/>
            <person name="Gharbi K."/>
            <person name="Hall N."/>
            <person name="Watson M."/>
            <person name="Adriaenssens E.M."/>
            <person name="Foster-Nyarko E."/>
            <person name="Jarju S."/>
            <person name="Secka A."/>
            <person name="Antonio M."/>
            <person name="Oren A."/>
            <person name="Chaudhuri R.R."/>
            <person name="La Ragione R."/>
            <person name="Hildebrand F."/>
            <person name="Pallen M.J."/>
        </authorList>
    </citation>
    <scope>NUCLEOTIDE SEQUENCE</scope>
    <source>
        <strain evidence="1">ChiBcec2-4451</strain>
    </source>
</reference>
<organism evidence="1 2">
    <name type="scientific">Candidatus Pullilachnospira stercoravium</name>
    <dbReference type="NCBI Taxonomy" id="2840913"/>
    <lineage>
        <taxon>Bacteria</taxon>
        <taxon>Bacillati</taxon>
        <taxon>Bacillota</taxon>
        <taxon>Clostridia</taxon>
        <taxon>Lachnospirales</taxon>
        <taxon>Lachnospiraceae</taxon>
        <taxon>Lachnospiraceae incertae sedis</taxon>
        <taxon>Candidatus Pullilachnospira</taxon>
    </lineage>
</organism>
<evidence type="ECO:0000313" key="2">
    <source>
        <dbReference type="Proteomes" id="UP000886723"/>
    </source>
</evidence>
<dbReference type="AlphaFoldDB" id="A0A9D1NV41"/>
<name>A0A9D1NV41_9FIRM</name>
<proteinExistence type="predicted"/>
<dbReference type="EMBL" id="DVON01000170">
    <property type="protein sequence ID" value="HIV13028.1"/>
    <property type="molecule type" value="Genomic_DNA"/>
</dbReference>
<gene>
    <name evidence="1" type="ORF">IAA63_07810</name>
</gene>
<accession>A0A9D1NV41</accession>
<sequence>MTEAERRRIKAEQCRYCIYSGLTPGGNIDRVTYDYILITGHQRGCPVDKCRKFERRKRRRGHEID</sequence>
<reference evidence="1" key="1">
    <citation type="submission" date="2020-10" db="EMBL/GenBank/DDBJ databases">
        <authorList>
            <person name="Gilroy R."/>
        </authorList>
    </citation>
    <scope>NUCLEOTIDE SEQUENCE</scope>
    <source>
        <strain evidence="1">ChiBcec2-4451</strain>
    </source>
</reference>
<evidence type="ECO:0000313" key="1">
    <source>
        <dbReference type="EMBL" id="HIV13028.1"/>
    </source>
</evidence>
<protein>
    <submittedName>
        <fullName evidence="1">Uncharacterized protein</fullName>
    </submittedName>
</protein>
<dbReference type="Proteomes" id="UP000886723">
    <property type="component" value="Unassembled WGS sequence"/>
</dbReference>